<evidence type="ECO:0000256" key="5">
    <source>
        <dbReference type="ARBA" id="ARBA00022679"/>
    </source>
</evidence>
<dbReference type="CDD" id="cd00082">
    <property type="entry name" value="HisKA"/>
    <property type="match status" value="1"/>
</dbReference>
<keyword evidence="10 12" id="KW-1133">Transmembrane helix</keyword>
<dbReference type="AlphaFoldDB" id="A0A1J5QB67"/>
<evidence type="ECO:0000259" key="14">
    <source>
        <dbReference type="PROSITE" id="PS50885"/>
    </source>
</evidence>
<evidence type="ECO:0000256" key="12">
    <source>
        <dbReference type="SAM" id="Phobius"/>
    </source>
</evidence>
<dbReference type="PANTHER" id="PTHR45436:SF14">
    <property type="entry name" value="SENSOR PROTEIN QSEC"/>
    <property type="match status" value="1"/>
</dbReference>
<sequence>MKTSGSLQARLSLSLGLVLTLLWISAASITAVMLRTEMSKVFDSTLQETAQRLLPLAVVDIVGREEDGVTQRLAAIRAHDEFFTYIVRDANGRILLQSHKADPSIFPAYDGPGFRQTASHRLYNEDALQGTIRITIAEPLAHRAAVARRIEMGLGLPLIIVIPIALMAIALAVRGTLFPLRQFRDRLAARNARDLSHVPAEDLPTELAPVAATVNGLLDGLKGAFEAERNFATNAAHELRTPLAGAIAQVQRLRSENPDAAVEARAADIEATLKRLTRLSERLMQLARAEGGRLRMDRAVDLRSAARIVVDDLGRTHAPDRIRLTLPDQPVMSDLDTDAFGILCRNLIENALRHGSNTTPITVDIAADATLTVSNEGPVLPPAMLSRLTARFERGNARNDGSGLGLAIVAAIADRIGAPLVLRSPRPGSPSGFEASLRLPSDWSCTGFVPVRCSC</sequence>
<organism evidence="15">
    <name type="scientific">mine drainage metagenome</name>
    <dbReference type="NCBI Taxonomy" id="410659"/>
    <lineage>
        <taxon>unclassified sequences</taxon>
        <taxon>metagenomes</taxon>
        <taxon>ecological metagenomes</taxon>
    </lineage>
</organism>
<dbReference type="PANTHER" id="PTHR45436">
    <property type="entry name" value="SENSOR HISTIDINE KINASE YKOH"/>
    <property type="match status" value="1"/>
</dbReference>
<dbReference type="InterPro" id="IPR003660">
    <property type="entry name" value="HAMP_dom"/>
</dbReference>
<dbReference type="CDD" id="cd00075">
    <property type="entry name" value="HATPase"/>
    <property type="match status" value="1"/>
</dbReference>
<dbReference type="InterPro" id="IPR036097">
    <property type="entry name" value="HisK_dim/P_sf"/>
</dbReference>
<dbReference type="Pfam" id="PF02518">
    <property type="entry name" value="HATPase_c"/>
    <property type="match status" value="1"/>
</dbReference>
<dbReference type="SMART" id="SM00388">
    <property type="entry name" value="HisKA"/>
    <property type="match status" value="1"/>
</dbReference>
<protein>
    <recommendedName>
        <fullName evidence="3">histidine kinase</fullName>
        <ecNumber evidence="3">2.7.13.3</ecNumber>
    </recommendedName>
</protein>
<evidence type="ECO:0000256" key="3">
    <source>
        <dbReference type="ARBA" id="ARBA00012438"/>
    </source>
</evidence>
<dbReference type="Pfam" id="PF00512">
    <property type="entry name" value="HisKA"/>
    <property type="match status" value="1"/>
</dbReference>
<dbReference type="InterPro" id="IPR003594">
    <property type="entry name" value="HATPase_dom"/>
</dbReference>
<comment type="catalytic activity">
    <reaction evidence="1">
        <text>ATP + protein L-histidine = ADP + protein N-phospho-L-histidine.</text>
        <dbReference type="EC" id="2.7.13.3"/>
    </reaction>
</comment>
<evidence type="ECO:0000256" key="9">
    <source>
        <dbReference type="ARBA" id="ARBA00022840"/>
    </source>
</evidence>
<comment type="subcellular location">
    <subcellularLocation>
        <location evidence="2">Membrane</location>
        <topology evidence="2">Multi-pass membrane protein</topology>
    </subcellularLocation>
</comment>
<evidence type="ECO:0000256" key="4">
    <source>
        <dbReference type="ARBA" id="ARBA00022553"/>
    </source>
</evidence>
<keyword evidence="7" id="KW-0547">Nucleotide-binding</keyword>
<dbReference type="InterPro" id="IPR036890">
    <property type="entry name" value="HATPase_C_sf"/>
</dbReference>
<evidence type="ECO:0000256" key="10">
    <source>
        <dbReference type="ARBA" id="ARBA00022989"/>
    </source>
</evidence>
<dbReference type="EMBL" id="MLJW01001033">
    <property type="protein sequence ID" value="OIQ80640.1"/>
    <property type="molecule type" value="Genomic_DNA"/>
</dbReference>
<dbReference type="InterPro" id="IPR003661">
    <property type="entry name" value="HisK_dim/P_dom"/>
</dbReference>
<dbReference type="Pfam" id="PF08521">
    <property type="entry name" value="2CSK_N"/>
    <property type="match status" value="1"/>
</dbReference>
<keyword evidence="11" id="KW-0902">Two-component regulatory system</keyword>
<dbReference type="SUPFAM" id="SSF47384">
    <property type="entry name" value="Homodimeric domain of signal transducing histidine kinase"/>
    <property type="match status" value="1"/>
</dbReference>
<dbReference type="Gene3D" id="1.20.5.1040">
    <property type="entry name" value="Sensor protein qsec"/>
    <property type="match status" value="1"/>
</dbReference>
<keyword evidence="8" id="KW-0418">Kinase</keyword>
<dbReference type="PROSITE" id="PS50109">
    <property type="entry name" value="HIS_KIN"/>
    <property type="match status" value="1"/>
</dbReference>
<dbReference type="InterPro" id="IPR013727">
    <property type="entry name" value="2CSK_N"/>
</dbReference>
<keyword evidence="6 12" id="KW-0812">Transmembrane</keyword>
<accession>A0A1J5QB67</accession>
<dbReference type="Gene3D" id="1.10.287.130">
    <property type="match status" value="1"/>
</dbReference>
<evidence type="ECO:0000256" key="1">
    <source>
        <dbReference type="ARBA" id="ARBA00000085"/>
    </source>
</evidence>
<dbReference type="SUPFAM" id="SSF55874">
    <property type="entry name" value="ATPase domain of HSP90 chaperone/DNA topoisomerase II/histidine kinase"/>
    <property type="match status" value="1"/>
</dbReference>
<dbReference type="SMART" id="SM00387">
    <property type="entry name" value="HATPase_c"/>
    <property type="match status" value="1"/>
</dbReference>
<dbReference type="EC" id="2.7.13.3" evidence="3"/>
<dbReference type="PROSITE" id="PS50885">
    <property type="entry name" value="HAMP"/>
    <property type="match status" value="1"/>
</dbReference>
<evidence type="ECO:0000256" key="6">
    <source>
        <dbReference type="ARBA" id="ARBA00022692"/>
    </source>
</evidence>
<evidence type="ECO:0000256" key="11">
    <source>
        <dbReference type="ARBA" id="ARBA00023012"/>
    </source>
</evidence>
<evidence type="ECO:0000259" key="13">
    <source>
        <dbReference type="PROSITE" id="PS50109"/>
    </source>
</evidence>
<keyword evidence="5 15" id="KW-0808">Transferase</keyword>
<dbReference type="InterPro" id="IPR005467">
    <property type="entry name" value="His_kinase_dom"/>
</dbReference>
<evidence type="ECO:0000256" key="2">
    <source>
        <dbReference type="ARBA" id="ARBA00004141"/>
    </source>
</evidence>
<evidence type="ECO:0000313" key="15">
    <source>
        <dbReference type="EMBL" id="OIQ80640.1"/>
    </source>
</evidence>
<dbReference type="Gene3D" id="3.30.565.10">
    <property type="entry name" value="Histidine kinase-like ATPase, C-terminal domain"/>
    <property type="match status" value="1"/>
</dbReference>
<dbReference type="GO" id="GO:0000155">
    <property type="term" value="F:phosphorelay sensor kinase activity"/>
    <property type="evidence" value="ECO:0007669"/>
    <property type="project" value="InterPro"/>
</dbReference>
<dbReference type="InterPro" id="IPR050428">
    <property type="entry name" value="TCS_sensor_his_kinase"/>
</dbReference>
<gene>
    <name evidence="15" type="primary">qseC_26</name>
    <name evidence="15" type="ORF">GALL_376060</name>
</gene>
<evidence type="ECO:0000256" key="8">
    <source>
        <dbReference type="ARBA" id="ARBA00022777"/>
    </source>
</evidence>
<keyword evidence="4" id="KW-0597">Phosphoprotein</keyword>
<name>A0A1J5QB67_9ZZZZ</name>
<reference evidence="15" key="1">
    <citation type="submission" date="2016-10" db="EMBL/GenBank/DDBJ databases">
        <title>Sequence of Gallionella enrichment culture.</title>
        <authorList>
            <person name="Poehlein A."/>
            <person name="Muehling M."/>
            <person name="Daniel R."/>
        </authorList>
    </citation>
    <scope>NUCLEOTIDE SEQUENCE</scope>
</reference>
<evidence type="ECO:0000256" key="7">
    <source>
        <dbReference type="ARBA" id="ARBA00022741"/>
    </source>
</evidence>
<feature type="domain" description="HAMP" evidence="14">
    <location>
        <begin position="174"/>
        <end position="226"/>
    </location>
</feature>
<comment type="caution">
    <text evidence="15">The sequence shown here is derived from an EMBL/GenBank/DDBJ whole genome shotgun (WGS) entry which is preliminary data.</text>
</comment>
<feature type="transmembrane region" description="Helical" evidence="12">
    <location>
        <begin position="154"/>
        <end position="177"/>
    </location>
</feature>
<dbReference type="GO" id="GO:0005524">
    <property type="term" value="F:ATP binding"/>
    <property type="evidence" value="ECO:0007669"/>
    <property type="project" value="UniProtKB-KW"/>
</dbReference>
<proteinExistence type="predicted"/>
<keyword evidence="9" id="KW-0067">ATP-binding</keyword>
<keyword evidence="12" id="KW-0472">Membrane</keyword>
<feature type="domain" description="Histidine kinase" evidence="13">
    <location>
        <begin position="234"/>
        <end position="443"/>
    </location>
</feature>
<dbReference type="GO" id="GO:0005886">
    <property type="term" value="C:plasma membrane"/>
    <property type="evidence" value="ECO:0007669"/>
    <property type="project" value="TreeGrafter"/>
</dbReference>